<dbReference type="Proteomes" id="UP000596035">
    <property type="component" value="Chromosome"/>
</dbReference>
<dbReference type="SUPFAM" id="SSF56731">
    <property type="entry name" value="DNA primase core"/>
    <property type="match status" value="1"/>
</dbReference>
<keyword evidence="3" id="KW-1185">Reference proteome</keyword>
<dbReference type="EMBL" id="CP021422">
    <property type="protein sequence ID" value="ASB39361.1"/>
    <property type="molecule type" value="Genomic_DNA"/>
</dbReference>
<dbReference type="CDD" id="cd01029">
    <property type="entry name" value="TOPRIM_primases"/>
    <property type="match status" value="1"/>
</dbReference>
<dbReference type="RefSeq" id="WP_066536808.1">
    <property type="nucleotide sequence ID" value="NZ_CP021422.1"/>
</dbReference>
<dbReference type="EMBL" id="CP065321">
    <property type="protein sequence ID" value="QQR28649.1"/>
    <property type="molecule type" value="Genomic_DNA"/>
</dbReference>
<dbReference type="AlphaFoldDB" id="A0A1Z2XLP2"/>
<accession>A0A1Z2XLP2</accession>
<evidence type="ECO:0000313" key="2">
    <source>
        <dbReference type="EMBL" id="QQR28649.1"/>
    </source>
</evidence>
<evidence type="ECO:0000313" key="1">
    <source>
        <dbReference type="EMBL" id="ASB39361.1"/>
    </source>
</evidence>
<sequence length="99" mass="11375">MLSYISLHPDGWQENSYIALCGVGSAPIQRFLEEVPQLEEIVLCLDNDEDGHNAAMHIARELLAEWEVEVSAHFPQQKDWNEELLRPFPEENLEPVMAM</sequence>
<dbReference type="Proteomes" id="UP000196710">
    <property type="component" value="Chromosome"/>
</dbReference>
<proteinExistence type="predicted"/>
<dbReference type="Pfam" id="PF13155">
    <property type="entry name" value="Toprim_2"/>
    <property type="match status" value="1"/>
</dbReference>
<name>A0A1Z2XLP2_9FIRM</name>
<reference evidence="1" key="1">
    <citation type="journal article" date="2017" name="Genome Announc.">
        <title>High-Quality Whole-Genome Sequences of the Oligo-Mouse-Microbiota Bacterial Community.</title>
        <authorList>
            <person name="Garzetti D."/>
            <person name="Brugiroux S."/>
            <person name="Bunk B."/>
            <person name="Pukall R."/>
            <person name="McCoy K.D."/>
            <person name="Macpherson A.J."/>
            <person name="Stecher B."/>
        </authorList>
    </citation>
    <scope>NUCLEOTIDE SEQUENCE</scope>
    <source>
        <strain evidence="1">KB18</strain>
    </source>
</reference>
<reference evidence="3" key="2">
    <citation type="submission" date="2017-05" db="EMBL/GenBank/DDBJ databases">
        <title>Improved OligoMM genomes.</title>
        <authorList>
            <person name="Garzetti D."/>
        </authorList>
    </citation>
    <scope>NUCLEOTIDE SEQUENCE [LARGE SCALE GENOMIC DNA]</scope>
    <source>
        <strain evidence="3">KB18</strain>
    </source>
</reference>
<organism evidence="2 4">
    <name type="scientific">Acutalibacter muris</name>
    <dbReference type="NCBI Taxonomy" id="1796620"/>
    <lineage>
        <taxon>Bacteria</taxon>
        <taxon>Bacillati</taxon>
        <taxon>Bacillota</taxon>
        <taxon>Clostridia</taxon>
        <taxon>Eubacteriales</taxon>
        <taxon>Acutalibacteraceae</taxon>
        <taxon>Acutalibacter</taxon>
    </lineage>
</organism>
<evidence type="ECO:0000313" key="3">
    <source>
        <dbReference type="Proteomes" id="UP000196710"/>
    </source>
</evidence>
<dbReference type="KEGG" id="amur:ADH66_01010"/>
<reference evidence="2 4" key="3">
    <citation type="submission" date="2020-11" db="EMBL/GenBank/DDBJ databases">
        <title>Closed and high quality bacterial genomes of the OMM12 community.</title>
        <authorList>
            <person name="Marbouty M."/>
            <person name="Lamy-Besnier Q."/>
            <person name="Debarbieux L."/>
            <person name="Koszul R."/>
        </authorList>
    </citation>
    <scope>NUCLEOTIDE SEQUENCE [LARGE SCALE GENOMIC DNA]</scope>
    <source>
        <strain evidence="2 4">KB18</strain>
    </source>
</reference>
<evidence type="ECO:0000313" key="4">
    <source>
        <dbReference type="Proteomes" id="UP000596035"/>
    </source>
</evidence>
<gene>
    <name evidence="1" type="ORF">ADH66_01010</name>
    <name evidence="2" type="ORF">I5Q82_10995</name>
</gene>
<protein>
    <submittedName>
        <fullName evidence="2">Toprim domain-containing protein</fullName>
    </submittedName>
</protein>
<dbReference type="InterPro" id="IPR034154">
    <property type="entry name" value="TOPRIM_DnaG/twinkle"/>
</dbReference>
<dbReference type="Gene3D" id="3.40.1360.10">
    <property type="match status" value="1"/>
</dbReference>